<comment type="caution">
    <text evidence="1">The sequence shown here is derived from an EMBL/GenBank/DDBJ whole genome shotgun (WGS) entry which is preliminary data.</text>
</comment>
<keyword evidence="2" id="KW-1185">Reference proteome</keyword>
<dbReference type="EMBL" id="MU276148">
    <property type="protein sequence ID" value="KAI0041051.1"/>
    <property type="molecule type" value="Genomic_DNA"/>
</dbReference>
<reference evidence="1" key="2">
    <citation type="journal article" date="2022" name="New Phytol.">
        <title>Evolutionary transition to the ectomycorrhizal habit in the genomes of a hyperdiverse lineage of mushroom-forming fungi.</title>
        <authorList>
            <person name="Looney B."/>
            <person name="Miyauchi S."/>
            <person name="Morin E."/>
            <person name="Drula E."/>
            <person name="Courty P.E."/>
            <person name="Kohler A."/>
            <person name="Kuo A."/>
            <person name="LaButti K."/>
            <person name="Pangilinan J."/>
            <person name="Lipzen A."/>
            <person name="Riley R."/>
            <person name="Andreopoulos W."/>
            <person name="He G."/>
            <person name="Johnson J."/>
            <person name="Nolan M."/>
            <person name="Tritt A."/>
            <person name="Barry K.W."/>
            <person name="Grigoriev I.V."/>
            <person name="Nagy L.G."/>
            <person name="Hibbett D."/>
            <person name="Henrissat B."/>
            <person name="Matheny P.B."/>
            <person name="Labbe J."/>
            <person name="Martin F.M."/>
        </authorList>
    </citation>
    <scope>NUCLEOTIDE SEQUENCE</scope>
    <source>
        <strain evidence="1">FP105234-sp</strain>
    </source>
</reference>
<protein>
    <submittedName>
        <fullName evidence="1">Uncharacterized protein</fullName>
    </submittedName>
</protein>
<evidence type="ECO:0000313" key="1">
    <source>
        <dbReference type="EMBL" id="KAI0041051.1"/>
    </source>
</evidence>
<dbReference type="Proteomes" id="UP000814033">
    <property type="component" value="Unassembled WGS sequence"/>
</dbReference>
<accession>A0ACB8RA91</accession>
<evidence type="ECO:0000313" key="2">
    <source>
        <dbReference type="Proteomes" id="UP000814033"/>
    </source>
</evidence>
<organism evidence="1 2">
    <name type="scientific">Auriscalpium vulgare</name>
    <dbReference type="NCBI Taxonomy" id="40419"/>
    <lineage>
        <taxon>Eukaryota</taxon>
        <taxon>Fungi</taxon>
        <taxon>Dikarya</taxon>
        <taxon>Basidiomycota</taxon>
        <taxon>Agaricomycotina</taxon>
        <taxon>Agaricomycetes</taxon>
        <taxon>Russulales</taxon>
        <taxon>Auriscalpiaceae</taxon>
        <taxon>Auriscalpium</taxon>
    </lineage>
</organism>
<proteinExistence type="predicted"/>
<gene>
    <name evidence="1" type="ORF">FA95DRAFT_1565773</name>
</gene>
<name>A0ACB8RA91_9AGAM</name>
<reference evidence="1" key="1">
    <citation type="submission" date="2021-02" db="EMBL/GenBank/DDBJ databases">
        <authorList>
            <consortium name="DOE Joint Genome Institute"/>
            <person name="Ahrendt S."/>
            <person name="Looney B.P."/>
            <person name="Miyauchi S."/>
            <person name="Morin E."/>
            <person name="Drula E."/>
            <person name="Courty P.E."/>
            <person name="Chicoki N."/>
            <person name="Fauchery L."/>
            <person name="Kohler A."/>
            <person name="Kuo A."/>
            <person name="Labutti K."/>
            <person name="Pangilinan J."/>
            <person name="Lipzen A."/>
            <person name="Riley R."/>
            <person name="Andreopoulos W."/>
            <person name="He G."/>
            <person name="Johnson J."/>
            <person name="Barry K.W."/>
            <person name="Grigoriev I.V."/>
            <person name="Nagy L."/>
            <person name="Hibbett D."/>
            <person name="Henrissat B."/>
            <person name="Matheny P.B."/>
            <person name="Labbe J."/>
            <person name="Martin F."/>
        </authorList>
    </citation>
    <scope>NUCLEOTIDE SEQUENCE</scope>
    <source>
        <strain evidence="1">FP105234-sp</strain>
    </source>
</reference>
<sequence>MANSDLNISLEPHLADALRDILPLLPDSLSKEVSRALSSAADASNPSPTVPYDVLAAVSRWARTPAGIEALSAHTPPPDAGAYTMVALLAGTRSAPDKKFPGYVRPRDPALEARREVGDRRAVIAVLNGLLSVGCVGAAVWWAARYTGWRDEWRALLSLLAAVIVAISEVGLYIIWEARRSAKKGRARRRVTARHKRNDDDGLAEGNDQLETEDSLQGGGLQGPLRQRVGTTQDDD</sequence>